<dbReference type="SUPFAM" id="SSF53335">
    <property type="entry name" value="S-adenosyl-L-methionine-dependent methyltransferases"/>
    <property type="match status" value="1"/>
</dbReference>
<organism evidence="7 8">
    <name type="scientific">Bordetella genomosp. 13</name>
    <dbReference type="NCBI Taxonomy" id="463040"/>
    <lineage>
        <taxon>Bacteria</taxon>
        <taxon>Pseudomonadati</taxon>
        <taxon>Pseudomonadota</taxon>
        <taxon>Betaproteobacteria</taxon>
        <taxon>Burkholderiales</taxon>
        <taxon>Alcaligenaceae</taxon>
        <taxon>Bordetella</taxon>
    </lineage>
</organism>
<dbReference type="PANTHER" id="PTHR43317:SF1">
    <property type="entry name" value="THERMOSPERMINE SYNTHASE ACAULIS5"/>
    <property type="match status" value="1"/>
</dbReference>
<evidence type="ECO:0000256" key="2">
    <source>
        <dbReference type="ARBA" id="ARBA00022679"/>
    </source>
</evidence>
<evidence type="ECO:0000256" key="5">
    <source>
        <dbReference type="SAM" id="SignalP"/>
    </source>
</evidence>
<dbReference type="AlphaFoldDB" id="A0A1W6Z7L9"/>
<feature type="signal peptide" evidence="5">
    <location>
        <begin position="1"/>
        <end position="24"/>
    </location>
</feature>
<dbReference type="EMBL" id="CP021111">
    <property type="protein sequence ID" value="ARP93388.1"/>
    <property type="molecule type" value="Genomic_DNA"/>
</dbReference>
<proteinExistence type="inferred from homology"/>
<gene>
    <name evidence="7" type="ORF">CAL15_02725</name>
</gene>
<dbReference type="OrthoDB" id="9761985at2"/>
<dbReference type="CDD" id="cd02440">
    <property type="entry name" value="AdoMet_MTases"/>
    <property type="match status" value="1"/>
</dbReference>
<name>A0A1W6Z7L9_9BORD</name>
<feature type="domain" description="PABS" evidence="6">
    <location>
        <begin position="12"/>
        <end position="248"/>
    </location>
</feature>
<keyword evidence="8" id="KW-1185">Reference proteome</keyword>
<dbReference type="InterPro" id="IPR029063">
    <property type="entry name" value="SAM-dependent_MTases_sf"/>
</dbReference>
<protein>
    <recommendedName>
        <fullName evidence="6">PABS domain-containing protein</fullName>
    </recommendedName>
</protein>
<feature type="active site" description="Proton acceptor" evidence="4">
    <location>
        <position position="168"/>
    </location>
</feature>
<reference evidence="7 8" key="1">
    <citation type="submission" date="2017-05" db="EMBL/GenBank/DDBJ databases">
        <title>Complete and WGS of Bordetella genogroups.</title>
        <authorList>
            <person name="Spilker T."/>
            <person name="LiPuma J."/>
        </authorList>
    </citation>
    <scope>NUCLEOTIDE SEQUENCE [LARGE SCALE GENOMIC DNA]</scope>
    <source>
        <strain evidence="7 8">AU7206</strain>
    </source>
</reference>
<dbReference type="NCBIfam" id="NF037959">
    <property type="entry name" value="MFS_SpdSyn"/>
    <property type="match status" value="1"/>
</dbReference>
<evidence type="ECO:0000256" key="3">
    <source>
        <dbReference type="ARBA" id="ARBA00023115"/>
    </source>
</evidence>
<evidence type="ECO:0000313" key="7">
    <source>
        <dbReference type="EMBL" id="ARP93388.1"/>
    </source>
</evidence>
<evidence type="ECO:0000256" key="4">
    <source>
        <dbReference type="PROSITE-ProRule" id="PRU00354"/>
    </source>
</evidence>
<dbReference type="KEGG" id="bgm:CAL15_02725"/>
<accession>A0A1W6Z7L9</accession>
<dbReference type="GO" id="GO:0016740">
    <property type="term" value="F:transferase activity"/>
    <property type="evidence" value="ECO:0007669"/>
    <property type="project" value="UniProtKB-UniRule"/>
</dbReference>
<evidence type="ECO:0000256" key="1">
    <source>
        <dbReference type="ARBA" id="ARBA00007867"/>
    </source>
</evidence>
<dbReference type="PANTHER" id="PTHR43317">
    <property type="entry name" value="THERMOSPERMINE SYNTHASE ACAULIS5"/>
    <property type="match status" value="1"/>
</dbReference>
<comment type="similarity">
    <text evidence="1">Belongs to the spermidine/spermine synthase family.</text>
</comment>
<evidence type="ECO:0000313" key="8">
    <source>
        <dbReference type="Proteomes" id="UP000194161"/>
    </source>
</evidence>
<dbReference type="STRING" id="463040.CAL15_02725"/>
<feature type="chain" id="PRO_5010878599" description="PABS domain-containing protein" evidence="5">
    <location>
        <begin position="25"/>
        <end position="288"/>
    </location>
</feature>
<evidence type="ECO:0000259" key="6">
    <source>
        <dbReference type="PROSITE" id="PS51006"/>
    </source>
</evidence>
<keyword evidence="5" id="KW-0732">Signal</keyword>
<dbReference type="InterPro" id="IPR030374">
    <property type="entry name" value="PABS"/>
</dbReference>
<sequence length="288" mass="31994">MKELRALRRAAALLLALACGPAPAAQVLHTERSEYAPVVVYDTGDGQRCLSFGQADTDARQTCIYVDGSPRMPFTYTRMMMSTLLVQPEPSRILIIGLGGGTLPKALGEVLPAAEIDVVEIDPAVDRVARAWFGFRVSERVRVHHEDGRAFVERRVREGGRYDLILIDAFDADYIPRHLTTLEFLQQVRALLSPQGVAAANTFSNSDFYDRESATYAGVFESAFNLRANNRVIIAVNGPLPDDAALARNEARWAKPLERYGVDLERERERFQRGLTFPEGTQVLRDGG</sequence>
<dbReference type="GO" id="GO:0006596">
    <property type="term" value="P:polyamine biosynthetic process"/>
    <property type="evidence" value="ECO:0007669"/>
    <property type="project" value="UniProtKB-UniRule"/>
</dbReference>
<dbReference type="Proteomes" id="UP000194161">
    <property type="component" value="Chromosome"/>
</dbReference>
<keyword evidence="3 4" id="KW-0620">Polyamine biosynthesis</keyword>
<dbReference type="PROSITE" id="PS51006">
    <property type="entry name" value="PABS_2"/>
    <property type="match status" value="1"/>
</dbReference>
<dbReference type="Gene3D" id="3.40.50.150">
    <property type="entry name" value="Vaccinia Virus protein VP39"/>
    <property type="match status" value="1"/>
</dbReference>
<keyword evidence="2 4" id="KW-0808">Transferase</keyword>
<dbReference type="Pfam" id="PF01564">
    <property type="entry name" value="Spermine_synth"/>
    <property type="match status" value="1"/>
</dbReference>